<dbReference type="HAMAP" id="MF_01974">
    <property type="entry name" value="MetAP_1"/>
    <property type="match status" value="1"/>
</dbReference>
<name>A0A1F4TMF6_UNCSA</name>
<dbReference type="EMBL" id="MEUI01000028">
    <property type="protein sequence ID" value="OGC33749.1"/>
    <property type="molecule type" value="Genomic_DNA"/>
</dbReference>
<dbReference type="AlphaFoldDB" id="A0A1F4TMF6"/>
<dbReference type="InterPro" id="IPR000994">
    <property type="entry name" value="Pept_M24"/>
</dbReference>
<evidence type="ECO:0000256" key="1">
    <source>
        <dbReference type="ARBA" id="ARBA00002521"/>
    </source>
</evidence>
<organism evidence="9 10">
    <name type="scientific">candidate division WOR-1 bacterium RIFOXYC2_FULL_41_25</name>
    <dbReference type="NCBI Taxonomy" id="1802586"/>
    <lineage>
        <taxon>Bacteria</taxon>
        <taxon>Bacillati</taxon>
        <taxon>Saganbacteria</taxon>
    </lineage>
</organism>
<dbReference type="PRINTS" id="PR00599">
    <property type="entry name" value="MAPEPTIDASE"/>
</dbReference>
<feature type="binding site" evidence="6">
    <location>
        <position position="177"/>
    </location>
    <ligand>
        <name>substrate</name>
    </ligand>
</feature>
<comment type="cofactor">
    <cofactor evidence="6">
        <name>Co(2+)</name>
        <dbReference type="ChEBI" id="CHEBI:48828"/>
    </cofactor>
    <cofactor evidence="6">
        <name>Zn(2+)</name>
        <dbReference type="ChEBI" id="CHEBI:29105"/>
    </cofactor>
    <cofactor evidence="6">
        <name>Mn(2+)</name>
        <dbReference type="ChEBI" id="CHEBI:29035"/>
    </cofactor>
    <cofactor evidence="6">
        <name>Fe(2+)</name>
        <dbReference type="ChEBI" id="CHEBI:29033"/>
    </cofactor>
    <text evidence="6">Binds 2 divalent metal cations per subunit. Has a high-affinity and a low affinity metal-binding site. The true nature of the physiological cofactor is under debate. The enzyme is active with cobalt, zinc, manganese or divalent iron ions. Most likely, methionine aminopeptidases function as mononuclear Fe(2+)-metalloproteases under physiological conditions, and the catalytically relevant metal-binding site has been assigned to the histidine-containing high-affinity site.</text>
</comment>
<evidence type="ECO:0000313" key="9">
    <source>
        <dbReference type="EMBL" id="OGC33749.1"/>
    </source>
</evidence>
<comment type="function">
    <text evidence="1 6">Removes the N-terminal methionine from nascent proteins. The N-terminal methionine is often cleaved when the second residue in the primary sequence is small and uncharged (Met-Ala-, Cys, Gly, Pro, Ser, Thr, or Val). Requires deformylation of the N(alpha)-formylated initiator methionine before it can be hydrolyzed.</text>
</comment>
<feature type="binding site" evidence="6">
    <location>
        <position position="234"/>
    </location>
    <ligand>
        <name>a divalent metal cation</name>
        <dbReference type="ChEBI" id="CHEBI:60240"/>
        <label>1</label>
    </ligand>
</feature>
<sequence>MSQILIKSLDEIEKVKKACRIVAKVLAAVGKKVKAGISTEDLDKIADELIRKQGAEPVFIGYRGYRHATCISVNEEIVHGIPGKKILQEGDIVSLDVGAKIGGYCGDTAATFPVGKISRKAARLVRFCKSALQAGIRQARAGNHLGDISAAVKNVADQAGYSVVRELYGHGIGKDLHEEPLIPNFGNPGEGPKLRAGMVLAIEPMLNIGGWKIRTLSDGWTVVTADQSLSSHFEHTILITEKGPEILTLRGNE</sequence>
<dbReference type="PANTHER" id="PTHR43330">
    <property type="entry name" value="METHIONINE AMINOPEPTIDASE"/>
    <property type="match status" value="1"/>
</dbReference>
<dbReference type="Gene3D" id="3.90.230.10">
    <property type="entry name" value="Creatinase/methionine aminopeptidase superfamily"/>
    <property type="match status" value="1"/>
</dbReference>
<dbReference type="CDD" id="cd01086">
    <property type="entry name" value="MetAP1"/>
    <property type="match status" value="1"/>
</dbReference>
<feature type="binding site" evidence="6">
    <location>
        <position position="96"/>
    </location>
    <ligand>
        <name>a divalent metal cation</name>
        <dbReference type="ChEBI" id="CHEBI:60240"/>
        <label>1</label>
    </ligand>
</feature>
<dbReference type="InterPro" id="IPR001714">
    <property type="entry name" value="Pept_M24_MAP"/>
</dbReference>
<gene>
    <name evidence="6" type="primary">map</name>
    <name evidence="9" type="ORF">A2462_00530</name>
</gene>
<comment type="caution">
    <text evidence="9">The sequence shown here is derived from an EMBL/GenBank/DDBJ whole genome shotgun (WGS) entry which is preliminary data.</text>
</comment>
<feature type="binding site" evidence="6">
    <location>
        <position position="107"/>
    </location>
    <ligand>
        <name>a divalent metal cation</name>
        <dbReference type="ChEBI" id="CHEBI:60240"/>
        <label>1</label>
    </ligand>
</feature>
<reference evidence="9 10" key="1">
    <citation type="journal article" date="2016" name="Nat. Commun.">
        <title>Thousands of microbial genomes shed light on interconnected biogeochemical processes in an aquifer system.</title>
        <authorList>
            <person name="Anantharaman K."/>
            <person name="Brown C.T."/>
            <person name="Hug L.A."/>
            <person name="Sharon I."/>
            <person name="Castelle C.J."/>
            <person name="Probst A.J."/>
            <person name="Thomas B.C."/>
            <person name="Singh A."/>
            <person name="Wilkins M.J."/>
            <person name="Karaoz U."/>
            <person name="Brodie E.L."/>
            <person name="Williams K.H."/>
            <person name="Hubbard S.S."/>
            <person name="Banfield J.F."/>
        </authorList>
    </citation>
    <scope>NUCLEOTIDE SEQUENCE [LARGE SCALE GENOMIC DNA]</scope>
</reference>
<protein>
    <recommendedName>
        <fullName evidence="6 7">Methionine aminopeptidase</fullName>
        <shortName evidence="6">MAP</shortName>
        <shortName evidence="6">MetAP</shortName>
        <ecNumber evidence="6 7">3.4.11.18</ecNumber>
    </recommendedName>
    <alternativeName>
        <fullName evidence="6">Peptidase M</fullName>
    </alternativeName>
</protein>
<evidence type="ECO:0000259" key="8">
    <source>
        <dbReference type="Pfam" id="PF00557"/>
    </source>
</evidence>
<dbReference type="Proteomes" id="UP000177309">
    <property type="component" value="Unassembled WGS sequence"/>
</dbReference>
<feature type="binding site" evidence="6">
    <location>
        <position position="107"/>
    </location>
    <ligand>
        <name>a divalent metal cation</name>
        <dbReference type="ChEBI" id="CHEBI:60240"/>
        <label>2</label>
        <note>catalytic</note>
    </ligand>
</feature>
<dbReference type="PANTHER" id="PTHR43330:SF27">
    <property type="entry name" value="METHIONINE AMINOPEPTIDASE"/>
    <property type="match status" value="1"/>
</dbReference>
<evidence type="ECO:0000256" key="4">
    <source>
        <dbReference type="ARBA" id="ARBA00022723"/>
    </source>
</evidence>
<feature type="binding site" evidence="6">
    <location>
        <position position="234"/>
    </location>
    <ligand>
        <name>a divalent metal cation</name>
        <dbReference type="ChEBI" id="CHEBI:60240"/>
        <label>2</label>
        <note>catalytic</note>
    </ligand>
</feature>
<comment type="subunit">
    <text evidence="6">Monomer.</text>
</comment>
<feature type="binding site" evidence="6">
    <location>
        <position position="170"/>
    </location>
    <ligand>
        <name>a divalent metal cation</name>
        <dbReference type="ChEBI" id="CHEBI:60240"/>
        <label>2</label>
        <note>catalytic</note>
    </ligand>
</feature>
<dbReference type="GO" id="GO:0004239">
    <property type="term" value="F:initiator methionyl aminopeptidase activity"/>
    <property type="evidence" value="ECO:0007669"/>
    <property type="project" value="UniProtKB-UniRule"/>
</dbReference>
<dbReference type="InterPro" id="IPR002467">
    <property type="entry name" value="Pept_M24A_MAP1"/>
</dbReference>
<dbReference type="Pfam" id="PF00557">
    <property type="entry name" value="Peptidase_M24"/>
    <property type="match status" value="1"/>
</dbReference>
<dbReference type="SUPFAM" id="SSF55920">
    <property type="entry name" value="Creatinase/aminopeptidase"/>
    <property type="match status" value="1"/>
</dbReference>
<accession>A0A1F4TMF6</accession>
<feature type="binding site" evidence="6">
    <location>
        <position position="203"/>
    </location>
    <ligand>
        <name>a divalent metal cation</name>
        <dbReference type="ChEBI" id="CHEBI:60240"/>
        <label>2</label>
        <note>catalytic</note>
    </ligand>
</feature>
<dbReference type="NCBIfam" id="TIGR00500">
    <property type="entry name" value="met_pdase_I"/>
    <property type="match status" value="1"/>
</dbReference>
<dbReference type="EC" id="3.4.11.18" evidence="6 7"/>
<evidence type="ECO:0000256" key="6">
    <source>
        <dbReference type="HAMAP-Rule" id="MF_01974"/>
    </source>
</evidence>
<evidence type="ECO:0000256" key="7">
    <source>
        <dbReference type="RuleBase" id="RU003653"/>
    </source>
</evidence>
<dbReference type="InterPro" id="IPR036005">
    <property type="entry name" value="Creatinase/aminopeptidase-like"/>
</dbReference>
<comment type="catalytic activity">
    <reaction evidence="6 7">
        <text>Release of N-terminal amino acids, preferentially methionine, from peptides and arylamides.</text>
        <dbReference type="EC" id="3.4.11.18"/>
    </reaction>
</comment>
<comment type="similarity">
    <text evidence="6">Belongs to the peptidase M24A family. Methionine aminopeptidase type 1 subfamily.</text>
</comment>
<evidence type="ECO:0000256" key="3">
    <source>
        <dbReference type="ARBA" id="ARBA00022670"/>
    </source>
</evidence>
<keyword evidence="4 6" id="KW-0479">Metal-binding</keyword>
<dbReference type="GO" id="GO:0046872">
    <property type="term" value="F:metal ion binding"/>
    <property type="evidence" value="ECO:0007669"/>
    <property type="project" value="UniProtKB-UniRule"/>
</dbReference>
<proteinExistence type="inferred from homology"/>
<feature type="domain" description="Peptidase M24" evidence="8">
    <location>
        <begin position="13"/>
        <end position="241"/>
    </location>
</feature>
<dbReference type="GO" id="GO:0070006">
    <property type="term" value="F:metalloaminopeptidase activity"/>
    <property type="evidence" value="ECO:0007669"/>
    <property type="project" value="UniProtKB-UniRule"/>
</dbReference>
<evidence type="ECO:0000256" key="5">
    <source>
        <dbReference type="ARBA" id="ARBA00022801"/>
    </source>
</evidence>
<keyword evidence="2 6" id="KW-0031">Aminopeptidase</keyword>
<dbReference type="GO" id="GO:0006508">
    <property type="term" value="P:proteolysis"/>
    <property type="evidence" value="ECO:0007669"/>
    <property type="project" value="UniProtKB-KW"/>
</dbReference>
<evidence type="ECO:0000313" key="10">
    <source>
        <dbReference type="Proteomes" id="UP000177309"/>
    </source>
</evidence>
<keyword evidence="5 6" id="KW-0378">Hydrolase</keyword>
<evidence type="ECO:0000256" key="2">
    <source>
        <dbReference type="ARBA" id="ARBA00022438"/>
    </source>
</evidence>
<feature type="binding site" evidence="6">
    <location>
        <position position="79"/>
    </location>
    <ligand>
        <name>substrate</name>
    </ligand>
</feature>
<dbReference type="GO" id="GO:0005829">
    <property type="term" value="C:cytosol"/>
    <property type="evidence" value="ECO:0007669"/>
    <property type="project" value="TreeGrafter"/>
</dbReference>
<keyword evidence="3 6" id="KW-0645">Protease</keyword>